<reference evidence="2 5" key="1">
    <citation type="submission" date="2016-11" db="EMBL/GenBank/DDBJ databases">
        <title>Whole genomes of Flavobacteriaceae.</title>
        <authorList>
            <person name="Stine C."/>
            <person name="Li C."/>
            <person name="Tadesse D."/>
        </authorList>
    </citation>
    <scope>NUCLEOTIDE SEQUENCE [LARGE SCALE GENOMIC DNA]</scope>
    <source>
        <strain evidence="2 5">DSM 21068</strain>
    </source>
</reference>
<accession>A0A1N7N1Z5</accession>
<reference evidence="4" key="3">
    <citation type="submission" date="2017-01" db="EMBL/GenBank/DDBJ databases">
        <authorList>
            <person name="Varghese N."/>
            <person name="Submissions S."/>
        </authorList>
    </citation>
    <scope>NUCLEOTIDE SEQUENCE [LARGE SCALE GENOMIC DNA]</scope>
    <source>
        <strain evidence="4">DSM 21068</strain>
    </source>
</reference>
<feature type="transmembrane region" description="Helical" evidence="1">
    <location>
        <begin position="98"/>
        <end position="119"/>
    </location>
</feature>
<reference evidence="3" key="2">
    <citation type="submission" date="2017-01" db="EMBL/GenBank/DDBJ databases">
        <authorList>
            <person name="Mah S.A."/>
            <person name="Swanson W.J."/>
            <person name="Moy G.W."/>
            <person name="Vacquier V.D."/>
        </authorList>
    </citation>
    <scope>NUCLEOTIDE SEQUENCE [LARGE SCALE GENOMIC DNA]</scope>
    <source>
        <strain evidence="3">DSM 21068</strain>
    </source>
</reference>
<dbReference type="AlphaFoldDB" id="A0A1N7N1Z5"/>
<keyword evidence="1" id="KW-0472">Membrane</keyword>
<protein>
    <submittedName>
        <fullName evidence="3">Uncharacterized protein</fullName>
    </submittedName>
</protein>
<proteinExistence type="predicted"/>
<keyword evidence="1" id="KW-0812">Transmembrane</keyword>
<evidence type="ECO:0000313" key="5">
    <source>
        <dbReference type="Proteomes" id="UP000238314"/>
    </source>
</evidence>
<feature type="transmembrane region" description="Helical" evidence="1">
    <location>
        <begin position="6"/>
        <end position="26"/>
    </location>
</feature>
<evidence type="ECO:0000313" key="3">
    <source>
        <dbReference type="EMBL" id="SIS92149.1"/>
    </source>
</evidence>
<dbReference type="EMBL" id="FTOJ01000006">
    <property type="protein sequence ID" value="SIS92149.1"/>
    <property type="molecule type" value="Genomic_DNA"/>
</dbReference>
<sequence>MDIHNQFTSMYFLLLFIIFVVINLIILRFKKQNWRVLLDWKVIALAFIITLLGLLYCESSKSNDWLIETSGFPKYFYLKKSSLGKDALMDWGIVQFDYINFLQNLILIFLVLDIFKLIFKRSFKIQNH</sequence>
<evidence type="ECO:0000313" key="2">
    <source>
        <dbReference type="EMBL" id="PQA93824.1"/>
    </source>
</evidence>
<evidence type="ECO:0000313" key="4">
    <source>
        <dbReference type="Proteomes" id="UP000186246"/>
    </source>
</evidence>
<feature type="transmembrane region" description="Helical" evidence="1">
    <location>
        <begin position="38"/>
        <end position="56"/>
    </location>
</feature>
<dbReference type="Proteomes" id="UP000186246">
    <property type="component" value="Unassembled WGS sequence"/>
</dbReference>
<keyword evidence="5" id="KW-1185">Reference proteome</keyword>
<dbReference type="EMBL" id="MUGO01000012">
    <property type="protein sequence ID" value="PQA93824.1"/>
    <property type="molecule type" value="Genomic_DNA"/>
</dbReference>
<name>A0A1N7N1Z5_9FLAO</name>
<keyword evidence="1" id="KW-1133">Transmembrane helix</keyword>
<dbReference type="Proteomes" id="UP000238314">
    <property type="component" value="Unassembled WGS sequence"/>
</dbReference>
<gene>
    <name evidence="2" type="ORF">B0A70_08540</name>
    <name evidence="3" type="ORF">SAMN05421796_106108</name>
</gene>
<organism evidence="3 4">
    <name type="scientific">Chryseobacterium piscicola</name>
    <dbReference type="NCBI Taxonomy" id="551459"/>
    <lineage>
        <taxon>Bacteria</taxon>
        <taxon>Pseudomonadati</taxon>
        <taxon>Bacteroidota</taxon>
        <taxon>Flavobacteriia</taxon>
        <taxon>Flavobacteriales</taxon>
        <taxon>Weeksellaceae</taxon>
        <taxon>Chryseobacterium group</taxon>
        <taxon>Chryseobacterium</taxon>
    </lineage>
</organism>
<evidence type="ECO:0000256" key="1">
    <source>
        <dbReference type="SAM" id="Phobius"/>
    </source>
</evidence>